<feature type="compositionally biased region" description="Low complexity" evidence="1">
    <location>
        <begin position="336"/>
        <end position="354"/>
    </location>
</feature>
<feature type="region of interest" description="Disordered" evidence="1">
    <location>
        <begin position="331"/>
        <end position="354"/>
    </location>
</feature>
<accession>A0A1E3BNM6</accession>
<dbReference type="PANTHER" id="PTHR31904:SF1">
    <property type="entry name" value="BYPASS OF STOP CODON PROTEIN 5-RELATED"/>
    <property type="match status" value="1"/>
</dbReference>
<dbReference type="InterPro" id="IPR022794">
    <property type="entry name" value="Bul1_C"/>
</dbReference>
<proteinExistence type="predicted"/>
<evidence type="ECO:0000313" key="4">
    <source>
        <dbReference type="Proteomes" id="UP000094569"/>
    </source>
</evidence>
<gene>
    <name evidence="3" type="ORF">SI65_00137</name>
</gene>
<evidence type="ECO:0000259" key="2">
    <source>
        <dbReference type="Pfam" id="PF04426"/>
    </source>
</evidence>
<dbReference type="STRING" id="573508.A0A1E3BNM6"/>
<dbReference type="VEuPathDB" id="FungiDB:SI65_00137"/>
<evidence type="ECO:0000256" key="1">
    <source>
        <dbReference type="SAM" id="MobiDB-lite"/>
    </source>
</evidence>
<dbReference type="EMBL" id="JXNT01000001">
    <property type="protein sequence ID" value="ODM22549.1"/>
    <property type="molecule type" value="Genomic_DNA"/>
</dbReference>
<dbReference type="PANTHER" id="PTHR31904">
    <property type="entry name" value="BYPASS OF STOP CODON PROTEIN 5-RELATED"/>
    <property type="match status" value="1"/>
</dbReference>
<feature type="domain" description="Bul1 C-terminal" evidence="2">
    <location>
        <begin position="329"/>
        <end position="417"/>
    </location>
</feature>
<evidence type="ECO:0000313" key="3">
    <source>
        <dbReference type="EMBL" id="ODM22549.1"/>
    </source>
</evidence>
<reference evidence="3 4" key="1">
    <citation type="journal article" date="2016" name="BMC Genomics">
        <title>Comparative genomic and transcriptomic analyses of the Fuzhuan brick tea-fermentation fungus Aspergillus cristatus.</title>
        <authorList>
            <person name="Ge Y."/>
            <person name="Wang Y."/>
            <person name="Liu Y."/>
            <person name="Tan Y."/>
            <person name="Ren X."/>
            <person name="Zhang X."/>
            <person name="Hyde K.D."/>
            <person name="Liu Y."/>
            <person name="Liu Z."/>
        </authorList>
    </citation>
    <scope>NUCLEOTIDE SEQUENCE [LARGE SCALE GENOMIC DNA]</scope>
    <source>
        <strain evidence="3 4">GZAAS20.1005</strain>
    </source>
</reference>
<organism evidence="3 4">
    <name type="scientific">Aspergillus cristatus</name>
    <name type="common">Chinese Fuzhuan brick tea-fermentation fungus</name>
    <name type="synonym">Eurotium cristatum</name>
    <dbReference type="NCBI Taxonomy" id="573508"/>
    <lineage>
        <taxon>Eukaryota</taxon>
        <taxon>Fungi</taxon>
        <taxon>Dikarya</taxon>
        <taxon>Ascomycota</taxon>
        <taxon>Pezizomycotina</taxon>
        <taxon>Eurotiomycetes</taxon>
        <taxon>Eurotiomycetidae</taxon>
        <taxon>Eurotiales</taxon>
        <taxon>Aspergillaceae</taxon>
        <taxon>Aspergillus</taxon>
        <taxon>Aspergillus subgen. Aspergillus</taxon>
    </lineage>
</organism>
<protein>
    <recommendedName>
        <fullName evidence="2">Bul1 C-terminal domain-containing protein</fullName>
    </recommendedName>
</protein>
<dbReference type="AlphaFoldDB" id="A0A1E3BNM6"/>
<dbReference type="InterPro" id="IPR014756">
    <property type="entry name" value="Ig_E-set"/>
</dbReference>
<dbReference type="Proteomes" id="UP000094569">
    <property type="component" value="Unassembled WGS sequence"/>
</dbReference>
<dbReference type="InterPro" id="IPR039634">
    <property type="entry name" value="Bul1-like"/>
</dbReference>
<name>A0A1E3BNM6_ASPCR</name>
<dbReference type="Pfam" id="PF04426">
    <property type="entry name" value="Bul1_C"/>
    <property type="match status" value="1"/>
</dbReference>
<dbReference type="Gene3D" id="2.60.40.640">
    <property type="match status" value="1"/>
</dbReference>
<keyword evidence="4" id="KW-1185">Reference proteome</keyword>
<dbReference type="SUPFAM" id="SSF81296">
    <property type="entry name" value="E set domains"/>
    <property type="match status" value="1"/>
</dbReference>
<dbReference type="OrthoDB" id="2283785at2759"/>
<comment type="caution">
    <text evidence="3">The sequence shown here is derived from an EMBL/GenBank/DDBJ whole genome shotgun (WGS) entry which is preliminary data.</text>
</comment>
<dbReference type="InterPro" id="IPR014752">
    <property type="entry name" value="Arrestin-like_C"/>
</dbReference>
<sequence length="483" mass="52840">MVNLDLRRRPKIQIALEDQQPNLVNTYTTGDRIDGTATITVDHDIPFDNLDITFEGTSRTTVERASVPGQSGAHQTFLKLRQPIDHYPSPRILQPGHTYVFPFTFVVPDRLLPQACNHPKDHGHLEHAHTLLPPTLGDTMVTLRNGKNALIDDLCPDMCRVAYFIRTAVVKKDGSGKRKVLGSGTQKVRITPVVEEQPPLNIPDREVDGYCVRKEKDIRRGWTRAKRGRLVVSTVQPRPLVSNHGGEESVNSVATLDLRFEPVTEDEAPPQLGTVWTKVTASTFYSAQPWRDFPAGVRASSWAQLGRGVYIESVPLSTRCVASASWTKHSRRDSFSSSSSTSSASTASTSASSTTGSYYTASVIIPITPPTSKTLVPTFHSCLLSRTYSLDLSISYHAPHTSRLLGSAVSLKVPIQVTCSPQNIPAKNVAEVVNVSEMDVDVEAFFTPRDVTGLAVAPPAYGDYRPSVIGAGTEEGQRRSVCV</sequence>